<dbReference type="RefSeq" id="WP_065409055.1">
    <property type="nucleotide sequence ID" value="NZ_MAYT01000001.1"/>
</dbReference>
<evidence type="ECO:0000313" key="1">
    <source>
        <dbReference type="EMBL" id="OCA92567.1"/>
    </source>
</evidence>
<gene>
    <name evidence="1" type="ORF">A8F95_02395</name>
</gene>
<dbReference type="EMBL" id="MAYT01000001">
    <property type="protein sequence ID" value="OCA92567.1"/>
    <property type="molecule type" value="Genomic_DNA"/>
</dbReference>
<accession>A0A1B9B907</accession>
<protein>
    <submittedName>
        <fullName evidence="1">Uncharacterized protein</fullName>
    </submittedName>
</protein>
<reference evidence="2" key="1">
    <citation type="submission" date="2016-05" db="EMBL/GenBank/DDBJ databases">
        <authorList>
            <person name="Liu B."/>
            <person name="Wang J."/>
            <person name="Zhu Y."/>
            <person name="Liu G."/>
            <person name="Chen Q."/>
            <person name="Chen Z."/>
            <person name="Lan J."/>
            <person name="Che J."/>
            <person name="Ge C."/>
            <person name="Shi H."/>
            <person name="Pan Z."/>
            <person name="Liu X."/>
        </authorList>
    </citation>
    <scope>NUCLEOTIDE SEQUENCE [LARGE SCALE GENOMIC DNA]</scope>
    <source>
        <strain evidence="2">FJAT-27215</strain>
    </source>
</reference>
<dbReference type="SUPFAM" id="SSF82171">
    <property type="entry name" value="DPP6 N-terminal domain-like"/>
    <property type="match status" value="1"/>
</dbReference>
<evidence type="ECO:0000313" key="2">
    <source>
        <dbReference type="Proteomes" id="UP000092578"/>
    </source>
</evidence>
<proteinExistence type="predicted"/>
<comment type="caution">
    <text evidence="1">The sequence shown here is derived from an EMBL/GenBank/DDBJ whole genome shotgun (WGS) entry which is preliminary data.</text>
</comment>
<organism evidence="1 2">
    <name type="scientific">Pseudobacillus wudalianchiensis</name>
    <dbReference type="NCBI Taxonomy" id="1743143"/>
    <lineage>
        <taxon>Bacteria</taxon>
        <taxon>Bacillati</taxon>
        <taxon>Bacillota</taxon>
        <taxon>Bacilli</taxon>
        <taxon>Bacillales</taxon>
        <taxon>Bacillaceae</taxon>
        <taxon>Pseudobacillus</taxon>
    </lineage>
</organism>
<dbReference type="AlphaFoldDB" id="A0A1B9B907"/>
<keyword evidence="2" id="KW-1185">Reference proteome</keyword>
<dbReference type="Proteomes" id="UP000092578">
    <property type="component" value="Unassembled WGS sequence"/>
</dbReference>
<name>A0A1B9B907_9BACI</name>
<sequence length="313" mass="36413">MLQMEVIQKLKTSYVMKVAQKRRLLSHTMGSKTVIYDTDSWEKVTELFKPKHPGNIMFSKDNNYFYIKSTTGAFCVYGTIDFKLIKSIQSSKSRQFTEGSFALTDDPFIIIDTIQTKFGNQLAVIDVNEGSHKVITDFEDSITLFDYHQYVADESYHLFTVSYVNPNTDFREYKLLKIDLSSQDIVSLRHPNISYWDSLIFSSVHKSYIMIHDNHDLIISDYSFKKVLKRKTLFEGQKKQEEVGYFRHINQSPDGNYIIVTYSEMVIIIRYADLEIVRVEALPSACFGEFSEDNQYLLIGTWTNGYVLKNNLK</sequence>